<dbReference type="InterPro" id="IPR050546">
    <property type="entry name" value="Glycosyl_Hydrlase_16"/>
</dbReference>
<dbReference type="InterPro" id="IPR013320">
    <property type="entry name" value="ConA-like_dom_sf"/>
</dbReference>
<dbReference type="PANTHER" id="PTHR10963">
    <property type="entry name" value="GLYCOSYL HYDROLASE-RELATED"/>
    <property type="match status" value="1"/>
</dbReference>
<gene>
    <name evidence="3" type="ORF">Ocin01_14010</name>
</gene>
<evidence type="ECO:0000313" key="3">
    <source>
        <dbReference type="EMBL" id="ODM92673.1"/>
    </source>
</evidence>
<sequence length="300" mass="34984">MDIMQAIGKKFGYILCAVLLIHLLEFGDGAKRKDWTGKLIFEEHFNGEKLGRNWEIVGNCEGKGHKDTNLECFTTREDNVRLRDGLLIIEAWPEEWHPKELWAKSKNFTSGKVKMINELGYQYGTFVVRARLSKGNHLLPSIFLLPAYQDHDNCKYEEVDIAQGRGQRTSTVIVGAYFGRQWNHASSRKTEKAIRNTDFSAEFHEFTLVWKQYRLEWFVDGRLIYTIPMYYYSDWLLQDESNLPCNMNKKLFQQELQLNFALSVGGSMFPQAGYGDLTLDDAKNWTKPTLEIDWVKIYDH</sequence>
<dbReference type="SUPFAM" id="SSF49899">
    <property type="entry name" value="Concanavalin A-like lectins/glucanases"/>
    <property type="match status" value="1"/>
</dbReference>
<proteinExistence type="predicted"/>
<dbReference type="EMBL" id="LJIJ01001177">
    <property type="protein sequence ID" value="ODM92673.1"/>
    <property type="molecule type" value="Genomic_DNA"/>
</dbReference>
<organism evidence="3 4">
    <name type="scientific">Orchesella cincta</name>
    <name type="common">Springtail</name>
    <name type="synonym">Podura cincta</name>
    <dbReference type="NCBI Taxonomy" id="48709"/>
    <lineage>
        <taxon>Eukaryota</taxon>
        <taxon>Metazoa</taxon>
        <taxon>Ecdysozoa</taxon>
        <taxon>Arthropoda</taxon>
        <taxon>Hexapoda</taxon>
        <taxon>Collembola</taxon>
        <taxon>Entomobryomorpha</taxon>
        <taxon>Entomobryoidea</taxon>
        <taxon>Orchesellidae</taxon>
        <taxon>Orchesellinae</taxon>
        <taxon>Orchesella</taxon>
    </lineage>
</organism>
<dbReference type="OrthoDB" id="4781at2759"/>
<reference evidence="3 4" key="1">
    <citation type="journal article" date="2016" name="Genome Biol. Evol.">
        <title>Gene Family Evolution Reflects Adaptation to Soil Environmental Stressors in the Genome of the Collembolan Orchesella cincta.</title>
        <authorList>
            <person name="Faddeeva-Vakhrusheva A."/>
            <person name="Derks M.F."/>
            <person name="Anvar S.Y."/>
            <person name="Agamennone V."/>
            <person name="Suring W."/>
            <person name="Smit S."/>
            <person name="van Straalen N.M."/>
            <person name="Roelofs D."/>
        </authorList>
    </citation>
    <scope>NUCLEOTIDE SEQUENCE [LARGE SCALE GENOMIC DNA]</scope>
    <source>
        <tissue evidence="3">Mixed pool</tissue>
    </source>
</reference>
<dbReference type="GO" id="GO:0005975">
    <property type="term" value="P:carbohydrate metabolic process"/>
    <property type="evidence" value="ECO:0007669"/>
    <property type="project" value="InterPro"/>
</dbReference>
<evidence type="ECO:0000256" key="1">
    <source>
        <dbReference type="SAM" id="SignalP"/>
    </source>
</evidence>
<evidence type="ECO:0000259" key="2">
    <source>
        <dbReference type="PROSITE" id="PS51762"/>
    </source>
</evidence>
<dbReference type="CDD" id="cd08023">
    <property type="entry name" value="GH16_laminarinase_like"/>
    <property type="match status" value="1"/>
</dbReference>
<dbReference type="PANTHER" id="PTHR10963:SF60">
    <property type="entry name" value="GRAM-NEGATIVE BACTERIA-BINDING PROTEIN 1-RELATED"/>
    <property type="match status" value="1"/>
</dbReference>
<dbReference type="GO" id="GO:0004553">
    <property type="term" value="F:hydrolase activity, hydrolyzing O-glycosyl compounds"/>
    <property type="evidence" value="ECO:0007669"/>
    <property type="project" value="InterPro"/>
</dbReference>
<dbReference type="Proteomes" id="UP000094527">
    <property type="component" value="Unassembled WGS sequence"/>
</dbReference>
<comment type="caution">
    <text evidence="3">The sequence shown here is derived from an EMBL/GenBank/DDBJ whole genome shotgun (WGS) entry which is preliminary data.</text>
</comment>
<dbReference type="AlphaFoldDB" id="A0A1D2MI75"/>
<keyword evidence="1" id="KW-0732">Signal</keyword>
<dbReference type="InterPro" id="IPR000757">
    <property type="entry name" value="Beta-glucanase-like"/>
</dbReference>
<keyword evidence="4" id="KW-1185">Reference proteome</keyword>
<feature type="chain" id="PRO_5008904077" evidence="1">
    <location>
        <begin position="30"/>
        <end position="300"/>
    </location>
</feature>
<feature type="signal peptide" evidence="1">
    <location>
        <begin position="1"/>
        <end position="29"/>
    </location>
</feature>
<evidence type="ECO:0000313" key="4">
    <source>
        <dbReference type="Proteomes" id="UP000094527"/>
    </source>
</evidence>
<dbReference type="Gene3D" id="2.60.120.200">
    <property type="match status" value="1"/>
</dbReference>
<dbReference type="PROSITE" id="PS51762">
    <property type="entry name" value="GH16_2"/>
    <property type="match status" value="1"/>
</dbReference>
<accession>A0A1D2MI75</accession>
<dbReference type="OMA" id="TASTHFY"/>
<dbReference type="Pfam" id="PF00722">
    <property type="entry name" value="Glyco_hydro_16"/>
    <property type="match status" value="1"/>
</dbReference>
<feature type="domain" description="GH16" evidence="2">
    <location>
        <begin position="33"/>
        <end position="300"/>
    </location>
</feature>
<dbReference type="STRING" id="48709.A0A1D2MI75"/>
<protein>
    <submittedName>
        <fullName evidence="3">Glucan endo-1,3-beta-glucosidase A1</fullName>
    </submittedName>
</protein>
<name>A0A1D2MI75_ORCCI</name>